<evidence type="ECO:0000313" key="1">
    <source>
        <dbReference type="EMBL" id="GMR53908.1"/>
    </source>
</evidence>
<dbReference type="AlphaFoldDB" id="A0AAN5I6A4"/>
<keyword evidence="2" id="KW-1185">Reference proteome</keyword>
<protein>
    <submittedName>
        <fullName evidence="1">Uncharacterized protein</fullName>
    </submittedName>
</protein>
<sequence>LNRYSDNTQFSNTITQFNIFNNSNHSSVFPLSSSFFSPNFSSSSSSSNSSNGSGCSSWGISGKQTTWMGEENPSLPMKPPLSPFIIHSPPAMHNMNRAGRNRSFSFTGRRTMVGWEEEGQVISASLITGDVHTDSLKPICMHFSLPSITRGQAGRGD</sequence>
<dbReference type="Proteomes" id="UP001328107">
    <property type="component" value="Unassembled WGS sequence"/>
</dbReference>
<comment type="caution">
    <text evidence="1">The sequence shown here is derived from an EMBL/GenBank/DDBJ whole genome shotgun (WGS) entry which is preliminary data.</text>
</comment>
<feature type="non-terminal residue" evidence="1">
    <location>
        <position position="1"/>
    </location>
</feature>
<accession>A0AAN5I6A4</accession>
<gene>
    <name evidence="1" type="ORF">PMAYCL1PPCAC_24103</name>
</gene>
<dbReference type="EMBL" id="BTRK01000005">
    <property type="protein sequence ID" value="GMR53908.1"/>
    <property type="molecule type" value="Genomic_DNA"/>
</dbReference>
<name>A0AAN5I6A4_9BILA</name>
<proteinExistence type="predicted"/>
<reference evidence="2" key="1">
    <citation type="submission" date="2022-10" db="EMBL/GenBank/DDBJ databases">
        <title>Genome assembly of Pristionchus species.</title>
        <authorList>
            <person name="Yoshida K."/>
            <person name="Sommer R.J."/>
        </authorList>
    </citation>
    <scope>NUCLEOTIDE SEQUENCE [LARGE SCALE GENOMIC DNA]</scope>
    <source>
        <strain evidence="2">RS5460</strain>
    </source>
</reference>
<organism evidence="1 2">
    <name type="scientific">Pristionchus mayeri</name>
    <dbReference type="NCBI Taxonomy" id="1317129"/>
    <lineage>
        <taxon>Eukaryota</taxon>
        <taxon>Metazoa</taxon>
        <taxon>Ecdysozoa</taxon>
        <taxon>Nematoda</taxon>
        <taxon>Chromadorea</taxon>
        <taxon>Rhabditida</taxon>
        <taxon>Rhabditina</taxon>
        <taxon>Diplogasteromorpha</taxon>
        <taxon>Diplogasteroidea</taxon>
        <taxon>Neodiplogasteridae</taxon>
        <taxon>Pristionchus</taxon>
    </lineage>
</organism>
<evidence type="ECO:0000313" key="2">
    <source>
        <dbReference type="Proteomes" id="UP001328107"/>
    </source>
</evidence>